<evidence type="ECO:0000256" key="3">
    <source>
        <dbReference type="SAM" id="MobiDB-lite"/>
    </source>
</evidence>
<feature type="short sequence motif" description="GXSXG" evidence="2">
    <location>
        <begin position="79"/>
        <end position="83"/>
    </location>
</feature>
<dbReference type="PROSITE" id="PS51635">
    <property type="entry name" value="PNPLA"/>
    <property type="match status" value="1"/>
</dbReference>
<feature type="short sequence motif" description="DGA/G" evidence="2">
    <location>
        <begin position="292"/>
        <end position="294"/>
    </location>
</feature>
<feature type="region of interest" description="Disordered" evidence="3">
    <location>
        <begin position="1128"/>
        <end position="1151"/>
    </location>
</feature>
<dbReference type="Gene3D" id="3.40.1090.10">
    <property type="entry name" value="Cytosolic phospholipase A2 catalytic domain"/>
    <property type="match status" value="1"/>
</dbReference>
<keyword evidence="4" id="KW-0472">Membrane</keyword>
<evidence type="ECO:0000313" key="6">
    <source>
        <dbReference type="EMBL" id="NYH80073.1"/>
    </source>
</evidence>
<feature type="compositionally biased region" description="Low complexity" evidence="3">
    <location>
        <begin position="259"/>
        <end position="270"/>
    </location>
</feature>
<keyword evidence="2" id="KW-0378">Hydrolase</keyword>
<evidence type="ECO:0000313" key="7">
    <source>
        <dbReference type="Proteomes" id="UP000548304"/>
    </source>
</evidence>
<comment type="caution">
    <text evidence="6">The sequence shown here is derived from an EMBL/GenBank/DDBJ whole genome shotgun (WGS) entry which is preliminary data.</text>
</comment>
<comment type="caution">
    <text evidence="2">Lacks conserved residue(s) required for the propagation of feature annotation.</text>
</comment>
<feature type="active site" description="Proton acceptor" evidence="2">
    <location>
        <position position="292"/>
    </location>
</feature>
<evidence type="ECO:0000256" key="2">
    <source>
        <dbReference type="PROSITE-ProRule" id="PRU01161"/>
    </source>
</evidence>
<dbReference type="RefSeq" id="WP_179536436.1">
    <property type="nucleotide sequence ID" value="NZ_JACBYW010000006.1"/>
</dbReference>
<dbReference type="EMBL" id="JACBYW010000006">
    <property type="protein sequence ID" value="NYH80073.1"/>
    <property type="molecule type" value="Genomic_DNA"/>
</dbReference>
<dbReference type="InterPro" id="IPR019894">
    <property type="entry name" value="Patatin-related_protein"/>
</dbReference>
<feature type="region of interest" description="Disordered" evidence="3">
    <location>
        <begin position="244"/>
        <end position="278"/>
    </location>
</feature>
<sequence>MSSHESNSRSSRELRLALALRGGASMAVWIGGAVAETDRLRRWVSHQEERESGPRSRHPWAALAELAGYDSVELDVLAGTSAGGLNATLLATSLVYGMPFGVMRRAWIRLADLEAMARPVPRPWEPRPESLLEGDGYFRAELDELLAEGIGNGSDEESVRRVELLLTATLLDPVSERHFDAAGTEFGKARRQAMFRFRHRGRPGEPLSDFGSAERPADTARLLAQAARTTSSFPFAFEPAVFRSTARDDAERGNGTRTADGSAVDSASGSPNMYGRFSETTCSDGARFRAMDGGVLDNIPVTAAVEAIRQVEADTPTERWLLYLNPEPDPKEPSERTAGFARAVTATALRAKLGQESLLTDIEAIEEHNRRARKAAGRRDAVFTELADTPRPDRWGWLNARMSAVRVEHAERFAEARAESVYELLTAPKDTAGTPLLGPLPKQPLLDWPATACTGLRERLVHHHRGEAFRRPAEVFGDSDTLLAAVDECLRWTRELEAHCALPTERFGVLKGSLYRLRAVFETLEGYAARCWVHAARTEPVFVRAELDGWIGCVWQRRYRLQHALPSPMGALLDPLLDSVPAEEPGFGAVFQRRLADFAAELSSVVESSGFEAADSDTGVDPVAEGWAVLDRLAGKVLEATSEEGLADLDRVTRAFLETASDGDAAWLLRALVVIGVPLGVGDGDESRVLLHRLAGDQSSPLPFTALRDGNGRIPVPDKVRGSGMGNFAAFLSAKWRANDWMWGRLDAVASIVEMLIEPGRLLGHGASGASRTGDELQAILCEPTTAELGEMDESTTRQWREFLTERWAERSGAVRAELEALFANPEDEHPLRATRAAVTERLQWTAVAEELPFVEAVASGADPAASDVPIRRDPRALDSAVRSYDVGKQRCDDLAEDRTASMATRFTLLAHRALLPRWRGFRGVLAALAVTVAKPVLLLIAFGLAAPRRAAVCVMTGAAATVLVGSADEDGVWGWLRLYELSGTGVGVVGGTAALLAVLAAARWGWLSVPRSGSNATRWLGALVAGGLFAALGYWALGAGPRLGPLGVSFVAVWIVWYASFALRKGGRIAATVLALVSFGTTLGVAIAFDWSVPGWMTLAAVSTAWAQTLLLSIADVLRPRPRARGGLVGGSRAATVRTSETSGVGAGSG</sequence>
<protein>
    <submittedName>
        <fullName evidence="6">Patatin-related protein</fullName>
    </submittedName>
</protein>
<evidence type="ECO:0000256" key="4">
    <source>
        <dbReference type="SAM" id="Phobius"/>
    </source>
</evidence>
<keyword evidence="2" id="KW-0442">Lipid degradation</keyword>
<feature type="transmembrane region" description="Helical" evidence="4">
    <location>
        <begin position="1096"/>
        <end position="1116"/>
    </location>
</feature>
<evidence type="ECO:0000256" key="1">
    <source>
        <dbReference type="ARBA" id="ARBA00023098"/>
    </source>
</evidence>
<dbReference type="InterPro" id="IPR016035">
    <property type="entry name" value="Acyl_Trfase/lysoPLipase"/>
</dbReference>
<reference evidence="6 7" key="1">
    <citation type="submission" date="2020-07" db="EMBL/GenBank/DDBJ databases">
        <title>Genomic Encyclopedia of Type Strains, Phase III (KMG-III): the genomes of soil and plant-associated and newly described type strains.</title>
        <authorList>
            <person name="Whitman W."/>
        </authorList>
    </citation>
    <scope>NUCLEOTIDE SEQUENCE [LARGE SCALE GENOMIC DNA]</scope>
    <source>
        <strain evidence="6 7">CECT 8576</strain>
    </source>
</reference>
<evidence type="ECO:0000259" key="5">
    <source>
        <dbReference type="PROSITE" id="PS51635"/>
    </source>
</evidence>
<dbReference type="InterPro" id="IPR024282">
    <property type="entry name" value="DUF3376"/>
</dbReference>
<dbReference type="AlphaFoldDB" id="A0A852ZDK8"/>
<organism evidence="6 7">
    <name type="scientific">Actinopolyspora biskrensis</name>
    <dbReference type="NCBI Taxonomy" id="1470178"/>
    <lineage>
        <taxon>Bacteria</taxon>
        <taxon>Bacillati</taxon>
        <taxon>Actinomycetota</taxon>
        <taxon>Actinomycetes</taxon>
        <taxon>Actinopolysporales</taxon>
        <taxon>Actinopolysporaceae</taxon>
        <taxon>Actinopolyspora</taxon>
    </lineage>
</organism>
<dbReference type="Proteomes" id="UP000548304">
    <property type="component" value="Unassembled WGS sequence"/>
</dbReference>
<feature type="compositionally biased region" description="Basic and acidic residues" evidence="3">
    <location>
        <begin position="245"/>
        <end position="254"/>
    </location>
</feature>
<dbReference type="SUPFAM" id="SSF52151">
    <property type="entry name" value="FabD/lysophospholipase-like"/>
    <property type="match status" value="1"/>
</dbReference>
<dbReference type="NCBIfam" id="TIGR03607">
    <property type="entry name" value="patatin-like protein"/>
    <property type="match status" value="1"/>
</dbReference>
<dbReference type="Pfam" id="PF01734">
    <property type="entry name" value="Patatin"/>
    <property type="match status" value="1"/>
</dbReference>
<feature type="active site" description="Nucleophile" evidence="2">
    <location>
        <position position="81"/>
    </location>
</feature>
<keyword evidence="4" id="KW-0812">Transmembrane</keyword>
<keyword evidence="4" id="KW-1133">Transmembrane helix</keyword>
<feature type="transmembrane region" description="Helical" evidence="4">
    <location>
        <begin position="1071"/>
        <end position="1090"/>
    </location>
</feature>
<keyword evidence="7" id="KW-1185">Reference proteome</keyword>
<feature type="transmembrane region" description="Helical" evidence="4">
    <location>
        <begin position="951"/>
        <end position="968"/>
    </location>
</feature>
<feature type="domain" description="PNPLA" evidence="5">
    <location>
        <begin position="18"/>
        <end position="305"/>
    </location>
</feature>
<feature type="transmembrane region" description="Helical" evidence="4">
    <location>
        <begin position="1044"/>
        <end position="1064"/>
    </location>
</feature>
<accession>A0A852ZDK8</accession>
<feature type="transmembrane region" description="Helical" evidence="4">
    <location>
        <begin position="988"/>
        <end position="1008"/>
    </location>
</feature>
<dbReference type="Pfam" id="PF11856">
    <property type="entry name" value="DUF3376"/>
    <property type="match status" value="1"/>
</dbReference>
<feature type="transmembrane region" description="Helical" evidence="4">
    <location>
        <begin position="1020"/>
        <end position="1038"/>
    </location>
</feature>
<proteinExistence type="predicted"/>
<keyword evidence="1 2" id="KW-0443">Lipid metabolism</keyword>
<name>A0A852ZDK8_9ACTN</name>
<dbReference type="GO" id="GO:0016787">
    <property type="term" value="F:hydrolase activity"/>
    <property type="evidence" value="ECO:0007669"/>
    <property type="project" value="UniProtKB-UniRule"/>
</dbReference>
<gene>
    <name evidence="6" type="ORF">FHR84_003422</name>
</gene>
<feature type="transmembrane region" description="Helical" evidence="4">
    <location>
        <begin position="925"/>
        <end position="944"/>
    </location>
</feature>
<dbReference type="GO" id="GO:0016042">
    <property type="term" value="P:lipid catabolic process"/>
    <property type="evidence" value="ECO:0007669"/>
    <property type="project" value="UniProtKB-UniRule"/>
</dbReference>
<dbReference type="InterPro" id="IPR002641">
    <property type="entry name" value="PNPLA_dom"/>
</dbReference>